<dbReference type="FunFam" id="1.25.40.10:FF:000344">
    <property type="entry name" value="Pentatricopeptide repeat-containing protein"/>
    <property type="match status" value="1"/>
</dbReference>
<comment type="similarity">
    <text evidence="1">Belongs to the PPR family. PCMP-H subfamily.</text>
</comment>
<dbReference type="GO" id="GO:0008270">
    <property type="term" value="F:zinc ion binding"/>
    <property type="evidence" value="ECO:0007669"/>
    <property type="project" value="InterPro"/>
</dbReference>
<dbReference type="Pfam" id="PF01535">
    <property type="entry name" value="PPR"/>
    <property type="match status" value="6"/>
</dbReference>
<evidence type="ECO:0000256" key="1">
    <source>
        <dbReference type="ARBA" id="ARBA00006643"/>
    </source>
</evidence>
<organism evidence="5 6">
    <name type="scientific">Kalanchoe fedtschenkoi</name>
    <name type="common">Lavender scallops</name>
    <name type="synonym">South American air plant</name>
    <dbReference type="NCBI Taxonomy" id="63787"/>
    <lineage>
        <taxon>Eukaryota</taxon>
        <taxon>Viridiplantae</taxon>
        <taxon>Streptophyta</taxon>
        <taxon>Embryophyta</taxon>
        <taxon>Tracheophyta</taxon>
        <taxon>Spermatophyta</taxon>
        <taxon>Magnoliopsida</taxon>
        <taxon>eudicotyledons</taxon>
        <taxon>Gunneridae</taxon>
        <taxon>Pentapetalae</taxon>
        <taxon>Saxifragales</taxon>
        <taxon>Crassulaceae</taxon>
        <taxon>Kalanchoe</taxon>
    </lineage>
</organism>
<dbReference type="FunFam" id="1.25.40.10:FF:000184">
    <property type="entry name" value="Pentatricopeptide repeat-containing protein, chloroplastic"/>
    <property type="match status" value="1"/>
</dbReference>
<dbReference type="Proteomes" id="UP000594263">
    <property type="component" value="Unplaced"/>
</dbReference>
<evidence type="ECO:0000256" key="2">
    <source>
        <dbReference type="ARBA" id="ARBA00022737"/>
    </source>
</evidence>
<feature type="repeat" description="PPR" evidence="3">
    <location>
        <begin position="302"/>
        <end position="336"/>
    </location>
</feature>
<evidence type="ECO:0000313" key="6">
    <source>
        <dbReference type="Proteomes" id="UP000594263"/>
    </source>
</evidence>
<keyword evidence="2" id="KW-0677">Repeat</keyword>
<sequence length="609" mass="67998">MIQASLLNQTHLAVPGDQEVTLTHTSDKLSSFLKVSEKEWLVLLRKCRSVADLKQAHAQVVKLGLFHKPFCASNLVSVAALADWGSIDYACAIFDQIEEPGSFEFNAVIKGYAKEMRFVEALWLYQAMVENGVEPDQFTYPALLKGGGLSSDAAIQVHGHVLKFGFAEDLFVQTSLISLYGRCGEVELSRAVFGEIGVRNVACWSALISANARCGLWDECLEVFGEMMREGVCRAEESALVSVVSACTHLGALELGMCAHGLLLRNVAGLNVAVQTSLIDMYVKCGAVDKGMDLFRKLERRNLLSYSVMISGLAIHGRGEEALNVFSQLLAAGLEPDHVAFVGVLSACSHAGLVDEGLKYFGRMRNEFGIQPTIQHYGCLVDLMSRAGMTSEALALIQSMPMEPNDVCWRSLLSSCRVHRDLDTGEVAAKQLHLLNTENAGDYMLLASIYSQAQRWDDVARIQTEMARKGRAKTPGYCLVEVKRRVYKFFPQEKSYPKCEGVYEMIHQMEWQLRFEGYNADTTQVLLDVDEEEKKERLSAHCQKLAIAFALLHTSEGSPIRLARNLRMCSDCHRYTELISVIFGREIIVRDRNRFHHFKNGTCSCKNYW</sequence>
<dbReference type="PANTHER" id="PTHR47926:SF400">
    <property type="entry name" value="PENTACOTRIPEPTIDE-REPEAT REGION OF PRORP DOMAIN-CONTAINING PROTEIN"/>
    <property type="match status" value="1"/>
</dbReference>
<evidence type="ECO:0000256" key="3">
    <source>
        <dbReference type="PROSITE-ProRule" id="PRU00708"/>
    </source>
</evidence>
<feature type="domain" description="DYW" evidence="4">
    <location>
        <begin position="517"/>
        <end position="609"/>
    </location>
</feature>
<dbReference type="Pfam" id="PF14432">
    <property type="entry name" value="DYW_deaminase"/>
    <property type="match status" value="1"/>
</dbReference>
<accession>A0A7N0U0P5</accession>
<feature type="repeat" description="PPR" evidence="3">
    <location>
        <begin position="101"/>
        <end position="135"/>
    </location>
</feature>
<dbReference type="InterPro" id="IPR011990">
    <property type="entry name" value="TPR-like_helical_dom_sf"/>
</dbReference>
<dbReference type="InterPro" id="IPR002885">
    <property type="entry name" value="PPR_rpt"/>
</dbReference>
<dbReference type="InterPro" id="IPR046960">
    <property type="entry name" value="PPR_At4g14850-like_plant"/>
</dbReference>
<dbReference type="PROSITE" id="PS51375">
    <property type="entry name" value="PPR"/>
    <property type="match status" value="3"/>
</dbReference>
<proteinExistence type="inferred from homology"/>
<name>A0A7N0U0P5_KALFE</name>
<dbReference type="EnsemblPlants" id="Kaladp0048s0665.1.v1.1">
    <property type="protein sequence ID" value="Kaladp0048s0665.1.v1.1.CDS.1"/>
    <property type="gene ID" value="Kaladp0048s0665.v1.1"/>
</dbReference>
<dbReference type="Gene3D" id="1.25.40.10">
    <property type="entry name" value="Tetratricopeptide repeat domain"/>
    <property type="match status" value="3"/>
</dbReference>
<dbReference type="Pfam" id="PF20431">
    <property type="entry name" value="E_motif"/>
    <property type="match status" value="1"/>
</dbReference>
<dbReference type="GO" id="GO:0003723">
    <property type="term" value="F:RNA binding"/>
    <property type="evidence" value="ECO:0007669"/>
    <property type="project" value="InterPro"/>
</dbReference>
<dbReference type="InterPro" id="IPR046848">
    <property type="entry name" value="E_motif"/>
</dbReference>
<dbReference type="NCBIfam" id="TIGR00756">
    <property type="entry name" value="PPR"/>
    <property type="match status" value="4"/>
</dbReference>
<evidence type="ECO:0000313" key="5">
    <source>
        <dbReference type="EnsemblPlants" id="Kaladp0048s0665.1.v1.1.CDS.1"/>
    </source>
</evidence>
<dbReference type="Pfam" id="PF13041">
    <property type="entry name" value="PPR_2"/>
    <property type="match status" value="1"/>
</dbReference>
<dbReference type="Gramene" id="Kaladp0048s0665.1.v1.1">
    <property type="protein sequence ID" value="Kaladp0048s0665.1.v1.1.CDS.1"/>
    <property type="gene ID" value="Kaladp0048s0665.v1.1"/>
</dbReference>
<dbReference type="AlphaFoldDB" id="A0A7N0U0P5"/>
<evidence type="ECO:0000259" key="4">
    <source>
        <dbReference type="Pfam" id="PF14432"/>
    </source>
</evidence>
<protein>
    <recommendedName>
        <fullName evidence="4">DYW domain-containing protein</fullName>
    </recommendedName>
</protein>
<keyword evidence="6" id="KW-1185">Reference proteome</keyword>
<dbReference type="PANTHER" id="PTHR47926">
    <property type="entry name" value="PENTATRICOPEPTIDE REPEAT-CONTAINING PROTEIN"/>
    <property type="match status" value="1"/>
</dbReference>
<feature type="repeat" description="PPR" evidence="3">
    <location>
        <begin position="200"/>
        <end position="234"/>
    </location>
</feature>
<dbReference type="OMA" id="IHCALLR"/>
<dbReference type="GO" id="GO:0009451">
    <property type="term" value="P:RNA modification"/>
    <property type="evidence" value="ECO:0007669"/>
    <property type="project" value="InterPro"/>
</dbReference>
<reference evidence="5" key="1">
    <citation type="submission" date="2021-01" db="UniProtKB">
        <authorList>
            <consortium name="EnsemblPlants"/>
        </authorList>
    </citation>
    <scope>IDENTIFICATION</scope>
</reference>
<dbReference type="InterPro" id="IPR032867">
    <property type="entry name" value="DYW_dom"/>
</dbReference>